<reference evidence="1" key="2">
    <citation type="journal article" date="2015" name="Fish Shellfish Immunol.">
        <title>Early steps in the European eel (Anguilla anguilla)-Vibrio vulnificus interaction in the gills: Role of the RtxA13 toxin.</title>
        <authorList>
            <person name="Callol A."/>
            <person name="Pajuelo D."/>
            <person name="Ebbesson L."/>
            <person name="Teles M."/>
            <person name="MacKenzie S."/>
            <person name="Amaro C."/>
        </authorList>
    </citation>
    <scope>NUCLEOTIDE SEQUENCE</scope>
</reference>
<name>A0A0E9Q5F1_ANGAN</name>
<dbReference type="EMBL" id="GBXM01096850">
    <property type="protein sequence ID" value="JAH11727.1"/>
    <property type="molecule type" value="Transcribed_RNA"/>
</dbReference>
<reference evidence="1" key="1">
    <citation type="submission" date="2014-11" db="EMBL/GenBank/DDBJ databases">
        <authorList>
            <person name="Amaro Gonzalez C."/>
        </authorList>
    </citation>
    <scope>NUCLEOTIDE SEQUENCE</scope>
</reference>
<evidence type="ECO:0000313" key="1">
    <source>
        <dbReference type="EMBL" id="JAH11727.1"/>
    </source>
</evidence>
<proteinExistence type="predicted"/>
<dbReference type="AlphaFoldDB" id="A0A0E9Q5F1"/>
<accession>A0A0E9Q5F1</accession>
<sequence>MLGSIHSEDTPHFRLPCSIEMLSSILKQVKASFTSSTPLSRKRLAPDCLRGQQEDVFSRIHHCEGSQVI</sequence>
<organism evidence="1">
    <name type="scientific">Anguilla anguilla</name>
    <name type="common">European freshwater eel</name>
    <name type="synonym">Muraena anguilla</name>
    <dbReference type="NCBI Taxonomy" id="7936"/>
    <lineage>
        <taxon>Eukaryota</taxon>
        <taxon>Metazoa</taxon>
        <taxon>Chordata</taxon>
        <taxon>Craniata</taxon>
        <taxon>Vertebrata</taxon>
        <taxon>Euteleostomi</taxon>
        <taxon>Actinopterygii</taxon>
        <taxon>Neopterygii</taxon>
        <taxon>Teleostei</taxon>
        <taxon>Anguilliformes</taxon>
        <taxon>Anguillidae</taxon>
        <taxon>Anguilla</taxon>
    </lineage>
</organism>
<protein>
    <submittedName>
        <fullName evidence="1">Uncharacterized protein</fullName>
    </submittedName>
</protein>